<keyword evidence="2" id="KW-1185">Reference proteome</keyword>
<dbReference type="Proteomes" id="UP000198310">
    <property type="component" value="Unassembled WGS sequence"/>
</dbReference>
<name>A0A238V2E5_9BACT</name>
<evidence type="ECO:0000313" key="2">
    <source>
        <dbReference type="Proteomes" id="UP000198310"/>
    </source>
</evidence>
<gene>
    <name evidence="1" type="ORF">SAMN06269173_10138</name>
</gene>
<evidence type="ECO:0008006" key="3">
    <source>
        <dbReference type="Google" id="ProtNLM"/>
    </source>
</evidence>
<evidence type="ECO:0000313" key="1">
    <source>
        <dbReference type="EMBL" id="SNR28712.1"/>
    </source>
</evidence>
<accession>A0A238V2E5</accession>
<dbReference type="RefSeq" id="WP_045689468.1">
    <property type="nucleotide sequence ID" value="NZ_FZNS01000001.1"/>
</dbReference>
<dbReference type="AlphaFoldDB" id="A0A238V2E5"/>
<proteinExistence type="predicted"/>
<protein>
    <recommendedName>
        <fullName evidence="3">SpoIIAA-like</fullName>
    </recommendedName>
</protein>
<organism evidence="1 2">
    <name type="scientific">Hymenobacter mucosus</name>
    <dbReference type="NCBI Taxonomy" id="1411120"/>
    <lineage>
        <taxon>Bacteria</taxon>
        <taxon>Pseudomonadati</taxon>
        <taxon>Bacteroidota</taxon>
        <taxon>Cytophagia</taxon>
        <taxon>Cytophagales</taxon>
        <taxon>Hymenobacteraceae</taxon>
        <taxon>Hymenobacter</taxon>
    </lineage>
</organism>
<dbReference type="EMBL" id="FZNS01000001">
    <property type="protein sequence ID" value="SNR28712.1"/>
    <property type="molecule type" value="Genomic_DNA"/>
</dbReference>
<reference evidence="2" key="1">
    <citation type="submission" date="2017-06" db="EMBL/GenBank/DDBJ databases">
        <authorList>
            <person name="Varghese N."/>
            <person name="Submissions S."/>
        </authorList>
    </citation>
    <scope>NUCLEOTIDE SEQUENCE [LARGE SCALE GENOMIC DNA]</scope>
    <source>
        <strain evidence="2">DSM 28041</strain>
    </source>
</reference>
<sequence length="134" mass="15334">MRSALSFPYLNVYIHEVPSPTLETHWLGFANSTDFRASLTQALQLGRQLQVKGWIADDRLLGAVRPRDLQWTHEKILLPLDTIGLQRFALLESSDTLNRLTIASMYHQASPDVRFEIQRFDQISRARAWASGLV</sequence>